<keyword evidence="2" id="KW-1185">Reference proteome</keyword>
<sequence>MSRPVWVDPDGLRSAAPRFEAVADALDRTRTQLSGALQAEGASWGSDETGAAFAEGYVPGADSAVDGLLKVAEAMRAIAGAVTETADAFDGSDRGFAGSLGGPA</sequence>
<protein>
    <submittedName>
        <fullName evidence="1">WXG100 family type VII secretion target</fullName>
    </submittedName>
</protein>
<dbReference type="Gene3D" id="1.10.287.1060">
    <property type="entry name" value="ESAT-6-like"/>
    <property type="match status" value="1"/>
</dbReference>
<accession>A0ABY2RNX3</accession>
<dbReference type="InterPro" id="IPR036689">
    <property type="entry name" value="ESAT-6-like_sf"/>
</dbReference>
<comment type="caution">
    <text evidence="1">The sequence shown here is derived from an EMBL/GenBank/DDBJ whole genome shotgun (WGS) entry which is preliminary data.</text>
</comment>
<gene>
    <name evidence="1" type="ORF">FCG67_07565</name>
</gene>
<dbReference type="Proteomes" id="UP000305109">
    <property type="component" value="Unassembled WGS sequence"/>
</dbReference>
<evidence type="ECO:0000313" key="1">
    <source>
        <dbReference type="EMBL" id="TJZ79479.1"/>
    </source>
</evidence>
<organism evidence="1 2">
    <name type="scientific">Rhodococcus oryzae</name>
    <dbReference type="NCBI Taxonomy" id="2571143"/>
    <lineage>
        <taxon>Bacteria</taxon>
        <taxon>Bacillati</taxon>
        <taxon>Actinomycetota</taxon>
        <taxon>Actinomycetes</taxon>
        <taxon>Mycobacteriales</taxon>
        <taxon>Nocardiaceae</taxon>
        <taxon>Rhodococcus</taxon>
    </lineage>
</organism>
<dbReference type="SUPFAM" id="SSF140453">
    <property type="entry name" value="EsxAB dimer-like"/>
    <property type="match status" value="1"/>
</dbReference>
<name>A0ABY2RNX3_9NOCA</name>
<dbReference type="RefSeq" id="WP_077040619.1">
    <property type="nucleotide sequence ID" value="NZ_JBICTC010000004.1"/>
</dbReference>
<reference evidence="1 2" key="1">
    <citation type="submission" date="2019-04" db="EMBL/GenBank/DDBJ databases">
        <title>Rhodococcus oryzae sp. nov., a novel actinomycete isolated from rhizosphere soil of rice (Oryza sativa L.).</title>
        <authorList>
            <person name="Li C."/>
        </authorList>
    </citation>
    <scope>NUCLEOTIDE SEQUENCE [LARGE SCALE GENOMIC DNA]</scope>
    <source>
        <strain evidence="1 2">NEAU-CX67</strain>
    </source>
</reference>
<proteinExistence type="predicted"/>
<evidence type="ECO:0000313" key="2">
    <source>
        <dbReference type="Proteomes" id="UP000305109"/>
    </source>
</evidence>
<dbReference type="EMBL" id="SUMD01000003">
    <property type="protein sequence ID" value="TJZ79479.1"/>
    <property type="molecule type" value="Genomic_DNA"/>
</dbReference>